<dbReference type="EC" id="3.1.2.22" evidence="2"/>
<dbReference type="EMBL" id="GG692429">
    <property type="protein sequence ID" value="EER39597.1"/>
    <property type="molecule type" value="Genomic_DNA"/>
</dbReference>
<keyword evidence="6" id="KW-0443">Lipid metabolism</keyword>
<evidence type="ECO:0000313" key="12">
    <source>
        <dbReference type="Proteomes" id="UP000002624"/>
    </source>
</evidence>
<dbReference type="PANTHER" id="PTHR10655:SF17">
    <property type="entry name" value="LYSOPHOSPHOLIPASE-LIKE PROTEIN 1"/>
    <property type="match status" value="1"/>
</dbReference>
<dbReference type="HOGENOM" id="CLU_049413_2_1_1"/>
<sequence>MPPQKRAYPKPLVITPLKPNHTHTLILLHGRGSNAERFGLELLESAKLRARLPTVKFVFPTASKRRSTVLKKTPINQWFDNYSLEDPGRRTDLQVNGLCQTAEFLRNLIAIEATLLGPGGYGRIVLGGLSQGCAASIFTLLGGGFGPDGSEQLGGFVGMSGWLPFESQLRDLAESHTSDSDGLSFGTETDPFAGSTDDVAGEQIQALEALNHVRDILDLPALTIPKESARSLVVDYLPAHVFIGHGAVDPKVSVHLGEKMASFLSDTLRMHVTWKAYEDLGHWYGVPDEIEDIVYYLRRKVGIPEYSHHIGEIKQYMYAL</sequence>
<dbReference type="STRING" id="544712.C6HKH1"/>
<evidence type="ECO:0000256" key="9">
    <source>
        <dbReference type="ARBA" id="ARBA00047337"/>
    </source>
</evidence>
<name>C6HKH1_AJECH</name>
<evidence type="ECO:0000256" key="6">
    <source>
        <dbReference type="ARBA" id="ARBA00022832"/>
    </source>
</evidence>
<dbReference type="VEuPathDB" id="FungiDB:HCDG_06702"/>
<dbReference type="SUPFAM" id="SSF53474">
    <property type="entry name" value="alpha/beta-Hydrolases"/>
    <property type="match status" value="1"/>
</dbReference>
<evidence type="ECO:0000256" key="7">
    <source>
        <dbReference type="ARBA" id="ARBA00029392"/>
    </source>
</evidence>
<gene>
    <name evidence="11" type="ORF">HCDG_06702</name>
</gene>
<evidence type="ECO:0000259" key="10">
    <source>
        <dbReference type="Pfam" id="PF02230"/>
    </source>
</evidence>
<dbReference type="OrthoDB" id="4197538at2759"/>
<evidence type="ECO:0000313" key="11">
    <source>
        <dbReference type="EMBL" id="EER39597.1"/>
    </source>
</evidence>
<dbReference type="GO" id="GO:0008474">
    <property type="term" value="F:palmitoyl-(protein) hydrolase activity"/>
    <property type="evidence" value="ECO:0007669"/>
    <property type="project" value="UniProtKB-EC"/>
</dbReference>
<evidence type="ECO:0000256" key="3">
    <source>
        <dbReference type="ARBA" id="ARBA00014923"/>
    </source>
</evidence>
<proteinExistence type="inferred from homology"/>
<comment type="similarity">
    <text evidence="1">Belongs to the AB hydrolase superfamily. AB hydrolase 2 family.</text>
</comment>
<evidence type="ECO:0000256" key="1">
    <source>
        <dbReference type="ARBA" id="ARBA00006499"/>
    </source>
</evidence>
<feature type="domain" description="Phospholipase/carboxylesterase/thioesterase" evidence="10">
    <location>
        <begin position="14"/>
        <end position="172"/>
    </location>
</feature>
<protein>
    <recommendedName>
        <fullName evidence="3">Acyl-protein thioesterase 1</fullName>
        <ecNumber evidence="2">3.1.2.22</ecNumber>
    </recommendedName>
    <alternativeName>
        <fullName evidence="8">Palmitoyl-protein hydrolase</fullName>
    </alternativeName>
</protein>
<reference evidence="12" key="1">
    <citation type="submission" date="2009-05" db="EMBL/GenBank/DDBJ databases">
        <title>The genome sequence of Ajellomyces capsulatus strain H143.</title>
        <authorList>
            <person name="Champion M."/>
            <person name="Cuomo C.A."/>
            <person name="Ma L.-J."/>
            <person name="Henn M.R."/>
            <person name="Sil A."/>
            <person name="Goldman B."/>
            <person name="Young S.K."/>
            <person name="Kodira C.D."/>
            <person name="Zeng Q."/>
            <person name="Koehrsen M."/>
            <person name="Alvarado L."/>
            <person name="Berlin A.M."/>
            <person name="Borenstein D."/>
            <person name="Chen Z."/>
            <person name="Engels R."/>
            <person name="Freedman E."/>
            <person name="Gellesch M."/>
            <person name="Goldberg J."/>
            <person name="Griggs A."/>
            <person name="Gujja S."/>
            <person name="Heiman D.I."/>
            <person name="Hepburn T.A."/>
            <person name="Howarth C."/>
            <person name="Jen D."/>
            <person name="Larson L."/>
            <person name="Lewis B."/>
            <person name="Mehta T."/>
            <person name="Park D."/>
            <person name="Pearson M."/>
            <person name="Roberts A."/>
            <person name="Saif S."/>
            <person name="Shea T.D."/>
            <person name="Shenoy N."/>
            <person name="Sisk P."/>
            <person name="Stolte C."/>
            <person name="Sykes S."/>
            <person name="Walk T."/>
            <person name="White J."/>
            <person name="Yandava C."/>
            <person name="Klein B."/>
            <person name="McEwen J.G."/>
            <person name="Puccia R."/>
            <person name="Goldman G.H."/>
            <person name="Felipe M.S."/>
            <person name="Nino-Vega G."/>
            <person name="San-Blas G."/>
            <person name="Taylor J.W."/>
            <person name="Mendoza L."/>
            <person name="Galagan J.E."/>
            <person name="Nusbaum C."/>
            <person name="Birren B.W."/>
        </authorList>
    </citation>
    <scope>NUCLEOTIDE SEQUENCE [LARGE SCALE GENOMIC DNA]</scope>
    <source>
        <strain evidence="12">H143</strain>
    </source>
</reference>
<evidence type="ECO:0000256" key="8">
    <source>
        <dbReference type="ARBA" id="ARBA00031195"/>
    </source>
</evidence>
<dbReference type="PANTHER" id="PTHR10655">
    <property type="entry name" value="LYSOPHOSPHOLIPASE-RELATED"/>
    <property type="match status" value="1"/>
</dbReference>
<evidence type="ECO:0000256" key="5">
    <source>
        <dbReference type="ARBA" id="ARBA00022801"/>
    </source>
</evidence>
<dbReference type="GO" id="GO:0006631">
    <property type="term" value="P:fatty acid metabolic process"/>
    <property type="evidence" value="ECO:0007669"/>
    <property type="project" value="UniProtKB-KW"/>
</dbReference>
<keyword evidence="5" id="KW-0378">Hydrolase</keyword>
<dbReference type="InterPro" id="IPR003140">
    <property type="entry name" value="PLipase/COase/thioEstase"/>
</dbReference>
<keyword evidence="6" id="KW-0276">Fatty acid metabolism</keyword>
<dbReference type="GO" id="GO:0052689">
    <property type="term" value="F:carboxylic ester hydrolase activity"/>
    <property type="evidence" value="ECO:0007669"/>
    <property type="project" value="UniProtKB-KW"/>
</dbReference>
<dbReference type="GO" id="GO:0005737">
    <property type="term" value="C:cytoplasm"/>
    <property type="evidence" value="ECO:0007669"/>
    <property type="project" value="TreeGrafter"/>
</dbReference>
<dbReference type="InterPro" id="IPR050565">
    <property type="entry name" value="LYPA1-2/EST-like"/>
</dbReference>
<dbReference type="Proteomes" id="UP000002624">
    <property type="component" value="Unassembled WGS sequence"/>
</dbReference>
<evidence type="ECO:0000256" key="4">
    <source>
        <dbReference type="ARBA" id="ARBA00022487"/>
    </source>
</evidence>
<accession>C6HKH1</accession>
<dbReference type="AlphaFoldDB" id="C6HKH1"/>
<comment type="function">
    <text evidence="7">Hydrolyzes fatty acids from S-acylated cysteine residues in proteins with a strong preference for palmitoylated G-alpha proteins over other acyl substrates. Mediates the deacylation of G-alpha proteins such as GPA1 in vivo, but has weak or no activity toward palmitoylated Ras proteins. Has weak lysophospholipase activity in vitro; however such activity may not exist in vivo.</text>
</comment>
<dbReference type="Gene3D" id="3.40.50.1820">
    <property type="entry name" value="alpha/beta hydrolase"/>
    <property type="match status" value="1"/>
</dbReference>
<dbReference type="InterPro" id="IPR029058">
    <property type="entry name" value="AB_hydrolase_fold"/>
</dbReference>
<dbReference type="Pfam" id="PF02230">
    <property type="entry name" value="Abhydrolase_2"/>
    <property type="match status" value="1"/>
</dbReference>
<comment type="catalytic activity">
    <reaction evidence="9">
        <text>S-hexadecanoyl-L-cysteinyl-[protein] + H2O = L-cysteinyl-[protein] + hexadecanoate + H(+)</text>
        <dbReference type="Rhea" id="RHEA:19233"/>
        <dbReference type="Rhea" id="RHEA-COMP:10131"/>
        <dbReference type="Rhea" id="RHEA-COMP:11032"/>
        <dbReference type="ChEBI" id="CHEBI:7896"/>
        <dbReference type="ChEBI" id="CHEBI:15377"/>
        <dbReference type="ChEBI" id="CHEBI:15378"/>
        <dbReference type="ChEBI" id="CHEBI:29950"/>
        <dbReference type="ChEBI" id="CHEBI:74151"/>
        <dbReference type="EC" id="3.1.2.22"/>
    </reaction>
</comment>
<organism evidence="11 12">
    <name type="scientific">Ajellomyces capsulatus (strain H143)</name>
    <name type="common">Darling's disease fungus</name>
    <name type="synonym">Histoplasma capsulatum</name>
    <dbReference type="NCBI Taxonomy" id="544712"/>
    <lineage>
        <taxon>Eukaryota</taxon>
        <taxon>Fungi</taxon>
        <taxon>Dikarya</taxon>
        <taxon>Ascomycota</taxon>
        <taxon>Pezizomycotina</taxon>
        <taxon>Eurotiomycetes</taxon>
        <taxon>Eurotiomycetidae</taxon>
        <taxon>Onygenales</taxon>
        <taxon>Ajellomycetaceae</taxon>
        <taxon>Histoplasma</taxon>
    </lineage>
</organism>
<dbReference type="OMA" id="IPINQWF"/>
<evidence type="ECO:0000256" key="2">
    <source>
        <dbReference type="ARBA" id="ARBA00012423"/>
    </source>
</evidence>
<keyword evidence="4" id="KW-0719">Serine esterase</keyword>